<dbReference type="SUPFAM" id="SSF50331">
    <property type="entry name" value="MOP-like"/>
    <property type="match status" value="1"/>
</dbReference>
<keyword evidence="16" id="KW-1185">Reference proteome</keyword>
<dbReference type="Pfam" id="PF00005">
    <property type="entry name" value="ABC_tran"/>
    <property type="match status" value="1"/>
</dbReference>
<dbReference type="GO" id="GO:0140359">
    <property type="term" value="F:ABC-type transporter activity"/>
    <property type="evidence" value="ECO:0007669"/>
    <property type="project" value="UniProtKB-ARBA"/>
</dbReference>
<dbReference type="GO" id="GO:0005524">
    <property type="term" value="F:ATP binding"/>
    <property type="evidence" value="ECO:0007669"/>
    <property type="project" value="UniProtKB-KW"/>
</dbReference>
<dbReference type="InterPro" id="IPR017871">
    <property type="entry name" value="ABC_transporter-like_CS"/>
</dbReference>
<dbReference type="InterPro" id="IPR008995">
    <property type="entry name" value="Mo/tungstate-bd_C_term_dom"/>
</dbReference>
<feature type="domain" description="ABC transporter" evidence="14">
    <location>
        <begin position="22"/>
        <end position="260"/>
    </location>
</feature>
<evidence type="ECO:0000256" key="1">
    <source>
        <dbReference type="ARBA" id="ARBA00004515"/>
    </source>
</evidence>
<dbReference type="PROSITE" id="PS00211">
    <property type="entry name" value="ABC_TRANSPORTER_1"/>
    <property type="match status" value="1"/>
</dbReference>
<evidence type="ECO:0000259" key="14">
    <source>
        <dbReference type="PROSITE" id="PS50893"/>
    </source>
</evidence>
<dbReference type="RefSeq" id="WP_101466981.1">
    <property type="nucleotide sequence ID" value="NZ_PJMW01000002.1"/>
</dbReference>
<dbReference type="InterPro" id="IPR013611">
    <property type="entry name" value="Transp-assoc_OB_typ2"/>
</dbReference>
<evidence type="ECO:0000256" key="2">
    <source>
        <dbReference type="ARBA" id="ARBA00022448"/>
    </source>
</evidence>
<dbReference type="Pfam" id="PF08402">
    <property type="entry name" value="TOBE_2"/>
    <property type="match status" value="1"/>
</dbReference>
<evidence type="ECO:0000256" key="8">
    <source>
        <dbReference type="ARBA" id="ARBA00050305"/>
    </source>
</evidence>
<evidence type="ECO:0000256" key="6">
    <source>
        <dbReference type="ARBA" id="ARBA00022967"/>
    </source>
</evidence>
<evidence type="ECO:0000256" key="11">
    <source>
        <dbReference type="ARBA" id="ARBA00072105"/>
    </source>
</evidence>
<evidence type="ECO:0000256" key="13">
    <source>
        <dbReference type="ARBA" id="ARBA00082626"/>
    </source>
</evidence>
<evidence type="ECO:0000256" key="3">
    <source>
        <dbReference type="ARBA" id="ARBA00022475"/>
    </source>
</evidence>
<dbReference type="InterPro" id="IPR012340">
    <property type="entry name" value="NA-bd_OB-fold"/>
</dbReference>
<dbReference type="FunFam" id="3.40.50.300:FF:000042">
    <property type="entry name" value="Maltose/maltodextrin ABC transporter, ATP-binding protein"/>
    <property type="match status" value="1"/>
</dbReference>
<evidence type="ECO:0000256" key="4">
    <source>
        <dbReference type="ARBA" id="ARBA00022741"/>
    </source>
</evidence>
<dbReference type="InterPro" id="IPR027417">
    <property type="entry name" value="P-loop_NTPase"/>
</dbReference>
<organism evidence="15 16">
    <name type="scientific">Nocardia fluminea</name>
    <dbReference type="NCBI Taxonomy" id="134984"/>
    <lineage>
        <taxon>Bacteria</taxon>
        <taxon>Bacillati</taxon>
        <taxon>Actinomycetota</taxon>
        <taxon>Actinomycetes</taxon>
        <taxon>Mycobacteriales</taxon>
        <taxon>Nocardiaceae</taxon>
        <taxon>Nocardia</taxon>
    </lineage>
</organism>
<dbReference type="AlphaFoldDB" id="A0A2N3VHU7"/>
<keyword evidence="6" id="KW-1278">Translocase</keyword>
<dbReference type="InterPro" id="IPR003593">
    <property type="entry name" value="AAA+_ATPase"/>
</dbReference>
<dbReference type="PROSITE" id="PS50893">
    <property type="entry name" value="ABC_TRANSPORTER_2"/>
    <property type="match status" value="1"/>
</dbReference>
<dbReference type="Gene3D" id="3.40.50.300">
    <property type="entry name" value="P-loop containing nucleotide triphosphate hydrolases"/>
    <property type="match status" value="1"/>
</dbReference>
<name>A0A2N3VHU7_9NOCA</name>
<comment type="function">
    <text evidence="9">Part of the ABC transporter complex LpqY-SugA-SugB-SugC, which is highly specific for uptake of trehalose. Involved in the recycling of extracellular trehalose released from trehalose-containing molecules synthesized by M.tuberculosis. Trehalose uptake is essential for virulence. Responsible for energy coupling to the transport system.</text>
</comment>
<dbReference type="InterPro" id="IPR047641">
    <property type="entry name" value="ABC_transpr_MalK/UgpC-like"/>
</dbReference>
<dbReference type="InterPro" id="IPR003439">
    <property type="entry name" value="ABC_transporter-like_ATP-bd"/>
</dbReference>
<dbReference type="GO" id="GO:0016887">
    <property type="term" value="F:ATP hydrolysis activity"/>
    <property type="evidence" value="ECO:0007669"/>
    <property type="project" value="InterPro"/>
</dbReference>
<keyword evidence="4" id="KW-0547">Nucleotide-binding</keyword>
<protein>
    <recommendedName>
        <fullName evidence="11">Trehalose import ATP-binding protein SugC</fullName>
    </recommendedName>
    <alternativeName>
        <fullName evidence="13">Nucleotide-binding domain of SugABC transporter</fullName>
    </alternativeName>
    <alternativeName>
        <fullName evidence="12">SugABC transporter ATPase SugC</fullName>
    </alternativeName>
</protein>
<comment type="subunit">
    <text evidence="10">Monomer. Homodimerizes in the presence of ATP. The complex is composed of two ATP-binding proteins (SugC), two transmembrane proteins (SugA and SugB) and a solute-binding protein (LpqY).</text>
</comment>
<keyword evidence="2" id="KW-0813">Transport</keyword>
<comment type="catalytic activity">
    <reaction evidence="8">
        <text>alpha,alpha-trehalose(out) + ATP + H2O = alpha,alpha-trehalose(in) + ADP + phosphate + H(+)</text>
        <dbReference type="Rhea" id="RHEA:75203"/>
        <dbReference type="ChEBI" id="CHEBI:15377"/>
        <dbReference type="ChEBI" id="CHEBI:15378"/>
        <dbReference type="ChEBI" id="CHEBI:16551"/>
        <dbReference type="ChEBI" id="CHEBI:30616"/>
        <dbReference type="ChEBI" id="CHEBI:43474"/>
        <dbReference type="ChEBI" id="CHEBI:456216"/>
    </reaction>
</comment>
<evidence type="ECO:0000256" key="12">
    <source>
        <dbReference type="ARBA" id="ARBA00080647"/>
    </source>
</evidence>
<accession>A0A2N3VHU7</accession>
<dbReference type="PANTHER" id="PTHR43875:SF15">
    <property type="entry name" value="TREHALOSE IMPORT ATP-BINDING PROTEIN SUGC"/>
    <property type="match status" value="1"/>
</dbReference>
<evidence type="ECO:0000313" key="16">
    <source>
        <dbReference type="Proteomes" id="UP000233766"/>
    </source>
</evidence>
<evidence type="ECO:0000256" key="7">
    <source>
        <dbReference type="ARBA" id="ARBA00023136"/>
    </source>
</evidence>
<evidence type="ECO:0000256" key="10">
    <source>
        <dbReference type="ARBA" id="ARBA00063658"/>
    </source>
</evidence>
<keyword evidence="5 15" id="KW-0067">ATP-binding</keyword>
<dbReference type="SUPFAM" id="SSF52540">
    <property type="entry name" value="P-loop containing nucleoside triphosphate hydrolases"/>
    <property type="match status" value="1"/>
</dbReference>
<dbReference type="Proteomes" id="UP000233766">
    <property type="component" value="Unassembled WGS sequence"/>
</dbReference>
<dbReference type="OrthoDB" id="9802264at2"/>
<reference evidence="15 16" key="1">
    <citation type="submission" date="2017-12" db="EMBL/GenBank/DDBJ databases">
        <title>Sequencing the genomes of 1000 Actinobacteria strains.</title>
        <authorList>
            <person name="Klenk H.-P."/>
        </authorList>
    </citation>
    <scope>NUCLEOTIDE SEQUENCE [LARGE SCALE GENOMIC DNA]</scope>
    <source>
        <strain evidence="15 16">DSM 44489</strain>
    </source>
</reference>
<dbReference type="PANTHER" id="PTHR43875">
    <property type="entry name" value="MALTODEXTRIN IMPORT ATP-BINDING PROTEIN MSMX"/>
    <property type="match status" value="1"/>
</dbReference>
<keyword evidence="7" id="KW-0472">Membrane</keyword>
<evidence type="ECO:0000256" key="5">
    <source>
        <dbReference type="ARBA" id="ARBA00022840"/>
    </source>
</evidence>
<dbReference type="EMBL" id="PJMW01000002">
    <property type="protein sequence ID" value="PKV81207.1"/>
    <property type="molecule type" value="Genomic_DNA"/>
</dbReference>
<proteinExistence type="predicted"/>
<dbReference type="Gene3D" id="2.40.50.100">
    <property type="match status" value="1"/>
</dbReference>
<evidence type="ECO:0000256" key="9">
    <source>
        <dbReference type="ARBA" id="ARBA00056091"/>
    </source>
</evidence>
<dbReference type="Gene3D" id="2.40.50.140">
    <property type="entry name" value="Nucleic acid-binding proteins"/>
    <property type="match status" value="1"/>
</dbReference>
<evidence type="ECO:0000313" key="15">
    <source>
        <dbReference type="EMBL" id="PKV81207.1"/>
    </source>
</evidence>
<dbReference type="GO" id="GO:0055052">
    <property type="term" value="C:ATP-binding cassette (ABC) transporter complex, substrate-binding subunit-containing"/>
    <property type="evidence" value="ECO:0007669"/>
    <property type="project" value="TreeGrafter"/>
</dbReference>
<sequence length="393" mass="42074">MTSLSVSEPPVLTTELDLSAGVVLDGITKQYGEDRPALDVDLLHVPGQSLTVLVGPSGCGKSTALGVVSGLITPTAGRVLIDGADVTEVAPGRRGVAMVFQDFALYPHMTVERNISFGLRLEGKHNRKSGLDRTEIERRVAGACDSLGLSELRHRKPAQLSGGQRQRVGLARAIVRQPKVLLLDEPLSALDAQLRQQARVELVRLHRELGNTVVLVTHDQLEALSMATHLVVMNDSRVLQVGSPAQVYRRPVDLFVATFLGSPPMNLATVTMNPAGDEMTGRGLEVLLPRAVPGVPADLKLGWRPGDGTLRDHDGPGLLVHGVVELVEFTGDSKIAQCTGESGRWAVTLPANDPAPAIGARIQVFVPADRLHLFDPETGSRITAFDAPADHQR</sequence>
<comment type="caution">
    <text evidence="15">The sequence shown here is derived from an EMBL/GenBank/DDBJ whole genome shotgun (WGS) entry which is preliminary data.</text>
</comment>
<keyword evidence="3" id="KW-1003">Cell membrane</keyword>
<dbReference type="SMART" id="SM00382">
    <property type="entry name" value="AAA"/>
    <property type="match status" value="1"/>
</dbReference>
<comment type="subcellular location">
    <subcellularLocation>
        <location evidence="1">Cell inner membrane</location>
        <topology evidence="1">Peripheral membrane protein</topology>
        <orientation evidence="1">Cytoplasmic side</orientation>
    </subcellularLocation>
</comment>
<gene>
    <name evidence="15" type="ORF">ATK86_5670</name>
</gene>